<name>A0ABR2STV4_9ROSI</name>
<comment type="caution">
    <text evidence="1">The sequence shown here is derived from an EMBL/GenBank/DDBJ whole genome shotgun (WGS) entry which is preliminary data.</text>
</comment>
<gene>
    <name evidence="1" type="ORF">V6N11_025847</name>
</gene>
<protein>
    <recommendedName>
        <fullName evidence="3">Zinc knuckle CX2CX4HX4C</fullName>
    </recommendedName>
</protein>
<sequence length="280" mass="29522">MVDLVASSSKSLVGGFELVEFPPLHGIDSVAGNGFVEVGVGDVEIQSGGEAPCVPNVDSQLGSVAANDDIPSSVLIELGDGNMVPVTVEIVWSPPKCKHCSIFGHSGDKCKEVGNVLVQENVNVQSGIVEGPVKQSVGNETVMIETVVQGNVDVHADIVERDVGRGVDNVENVMVETIPMGIETVMVQWNANVQANLVEGDVVQDASISDSGNKADSLAVLPSSNKFVLLHVEGEADDKIDDVSLVVLESPRKGRLAAEGVAELMQQLKPKAKEQKRKVK</sequence>
<reference evidence="1 2" key="1">
    <citation type="journal article" date="2024" name="G3 (Bethesda)">
        <title>Genome assembly of Hibiscus sabdariffa L. provides insights into metabolisms of medicinal natural products.</title>
        <authorList>
            <person name="Kim T."/>
        </authorList>
    </citation>
    <scope>NUCLEOTIDE SEQUENCE [LARGE SCALE GENOMIC DNA]</scope>
    <source>
        <strain evidence="1">TK-2024</strain>
        <tissue evidence="1">Old leaves</tissue>
    </source>
</reference>
<evidence type="ECO:0000313" key="2">
    <source>
        <dbReference type="Proteomes" id="UP001396334"/>
    </source>
</evidence>
<evidence type="ECO:0000313" key="1">
    <source>
        <dbReference type="EMBL" id="KAK9028698.1"/>
    </source>
</evidence>
<organism evidence="1 2">
    <name type="scientific">Hibiscus sabdariffa</name>
    <name type="common">roselle</name>
    <dbReference type="NCBI Taxonomy" id="183260"/>
    <lineage>
        <taxon>Eukaryota</taxon>
        <taxon>Viridiplantae</taxon>
        <taxon>Streptophyta</taxon>
        <taxon>Embryophyta</taxon>
        <taxon>Tracheophyta</taxon>
        <taxon>Spermatophyta</taxon>
        <taxon>Magnoliopsida</taxon>
        <taxon>eudicotyledons</taxon>
        <taxon>Gunneridae</taxon>
        <taxon>Pentapetalae</taxon>
        <taxon>rosids</taxon>
        <taxon>malvids</taxon>
        <taxon>Malvales</taxon>
        <taxon>Malvaceae</taxon>
        <taxon>Malvoideae</taxon>
        <taxon>Hibiscus</taxon>
    </lineage>
</organism>
<evidence type="ECO:0008006" key="3">
    <source>
        <dbReference type="Google" id="ProtNLM"/>
    </source>
</evidence>
<keyword evidence="2" id="KW-1185">Reference proteome</keyword>
<dbReference type="EMBL" id="JBBPBN010000011">
    <property type="protein sequence ID" value="KAK9028698.1"/>
    <property type="molecule type" value="Genomic_DNA"/>
</dbReference>
<dbReference type="Proteomes" id="UP001396334">
    <property type="component" value="Unassembled WGS sequence"/>
</dbReference>
<accession>A0ABR2STV4</accession>
<proteinExistence type="predicted"/>